<dbReference type="AlphaFoldDB" id="A0AB34I216"/>
<sequence>MWHGALLSDGVHEVKKLHVKCHYYCTRTIASVTSVSRVTENRDISVVFLTFLGSKAVVVLSGVLGLVNLLFVECTDCETLPFVVVGKPQVCYAKG</sequence>
<dbReference type="EMBL" id="JAIQCJ010000254">
    <property type="protein sequence ID" value="KAJ8797151.1"/>
    <property type="molecule type" value="Genomic_DNA"/>
</dbReference>
<protein>
    <submittedName>
        <fullName evidence="2">Uncharacterized protein</fullName>
    </submittedName>
</protein>
<feature type="transmembrane region" description="Helical" evidence="1">
    <location>
        <begin position="46"/>
        <end position="71"/>
    </location>
</feature>
<evidence type="ECO:0000313" key="2">
    <source>
        <dbReference type="EMBL" id="KAJ8797151.1"/>
    </source>
</evidence>
<organism evidence="2 3">
    <name type="scientific">Eschrichtius robustus</name>
    <name type="common">California gray whale</name>
    <name type="synonym">Eschrichtius gibbosus</name>
    <dbReference type="NCBI Taxonomy" id="9764"/>
    <lineage>
        <taxon>Eukaryota</taxon>
        <taxon>Metazoa</taxon>
        <taxon>Chordata</taxon>
        <taxon>Craniata</taxon>
        <taxon>Vertebrata</taxon>
        <taxon>Euteleostomi</taxon>
        <taxon>Mammalia</taxon>
        <taxon>Eutheria</taxon>
        <taxon>Laurasiatheria</taxon>
        <taxon>Artiodactyla</taxon>
        <taxon>Whippomorpha</taxon>
        <taxon>Cetacea</taxon>
        <taxon>Mysticeti</taxon>
        <taxon>Eschrichtiidae</taxon>
        <taxon>Eschrichtius</taxon>
    </lineage>
</organism>
<reference evidence="2 3" key="1">
    <citation type="submission" date="2022-11" db="EMBL/GenBank/DDBJ databases">
        <title>Whole genome sequence of Eschrichtius robustus ER-17-0199.</title>
        <authorList>
            <person name="Bruniche-Olsen A."/>
            <person name="Black A.N."/>
            <person name="Fields C.J."/>
            <person name="Walden K."/>
            <person name="Dewoody J.A."/>
        </authorList>
    </citation>
    <scope>NUCLEOTIDE SEQUENCE [LARGE SCALE GENOMIC DNA]</scope>
    <source>
        <strain evidence="2">ER-17-0199</strain>
        <tissue evidence="2">Blubber</tissue>
    </source>
</reference>
<evidence type="ECO:0000313" key="3">
    <source>
        <dbReference type="Proteomes" id="UP001159641"/>
    </source>
</evidence>
<keyword evidence="3" id="KW-1185">Reference proteome</keyword>
<comment type="caution">
    <text evidence="2">The sequence shown here is derived from an EMBL/GenBank/DDBJ whole genome shotgun (WGS) entry which is preliminary data.</text>
</comment>
<proteinExistence type="predicted"/>
<name>A0AB34I216_ESCRO</name>
<dbReference type="Proteomes" id="UP001159641">
    <property type="component" value="Unassembled WGS sequence"/>
</dbReference>
<keyword evidence="1" id="KW-1133">Transmembrane helix</keyword>
<evidence type="ECO:0000256" key="1">
    <source>
        <dbReference type="SAM" id="Phobius"/>
    </source>
</evidence>
<keyword evidence="1" id="KW-0812">Transmembrane</keyword>
<accession>A0AB34I216</accession>
<keyword evidence="1" id="KW-0472">Membrane</keyword>
<gene>
    <name evidence="2" type="ORF">J1605_017379</name>
</gene>